<comment type="caution">
    <text evidence="1">The sequence shown here is derived from an EMBL/GenBank/DDBJ whole genome shotgun (WGS) entry which is preliminary data.</text>
</comment>
<proteinExistence type="predicted"/>
<dbReference type="EMBL" id="JABEZZ010000008">
    <property type="protein sequence ID" value="MBA0592521.1"/>
    <property type="molecule type" value="Genomic_DNA"/>
</dbReference>
<dbReference type="Proteomes" id="UP000593578">
    <property type="component" value="Unassembled WGS sequence"/>
</dbReference>
<evidence type="ECO:0000313" key="2">
    <source>
        <dbReference type="Proteomes" id="UP000593578"/>
    </source>
</evidence>
<sequence length="59" mass="6715">MIQKPTVKFDALKPLPLAIKRSPLMNPERNMANSRTTTTHLVFKGRILGSPERLSSLRR</sequence>
<name>A0A7J8PTA2_GOSRA</name>
<accession>A0A7J8PTA2</accession>
<dbReference type="AlphaFoldDB" id="A0A7J8PTA2"/>
<reference evidence="1 2" key="1">
    <citation type="journal article" date="2019" name="Genome Biol. Evol.">
        <title>Insights into the evolution of the New World diploid cottons (Gossypium, subgenus Houzingenia) based on genome sequencing.</title>
        <authorList>
            <person name="Grover C.E."/>
            <person name="Arick M.A. 2nd"/>
            <person name="Thrash A."/>
            <person name="Conover J.L."/>
            <person name="Sanders W.S."/>
            <person name="Peterson D.G."/>
            <person name="Frelichowski J.E."/>
            <person name="Scheffler J.A."/>
            <person name="Scheffler B.E."/>
            <person name="Wendel J.F."/>
        </authorList>
    </citation>
    <scope>NUCLEOTIDE SEQUENCE [LARGE SCALE GENOMIC DNA]</scope>
    <source>
        <strain evidence="1">8</strain>
        <tissue evidence="1">Leaf</tissue>
    </source>
</reference>
<gene>
    <name evidence="1" type="ORF">Gorai_009502</name>
</gene>
<organism evidence="1 2">
    <name type="scientific">Gossypium raimondii</name>
    <name type="common">Peruvian cotton</name>
    <name type="synonym">Gossypium klotzschianum subsp. raimondii</name>
    <dbReference type="NCBI Taxonomy" id="29730"/>
    <lineage>
        <taxon>Eukaryota</taxon>
        <taxon>Viridiplantae</taxon>
        <taxon>Streptophyta</taxon>
        <taxon>Embryophyta</taxon>
        <taxon>Tracheophyta</taxon>
        <taxon>Spermatophyta</taxon>
        <taxon>Magnoliopsida</taxon>
        <taxon>eudicotyledons</taxon>
        <taxon>Gunneridae</taxon>
        <taxon>Pentapetalae</taxon>
        <taxon>rosids</taxon>
        <taxon>malvids</taxon>
        <taxon>Malvales</taxon>
        <taxon>Malvaceae</taxon>
        <taxon>Malvoideae</taxon>
        <taxon>Gossypium</taxon>
    </lineage>
</organism>
<protein>
    <submittedName>
        <fullName evidence="1">Uncharacterized protein</fullName>
    </submittedName>
</protein>
<evidence type="ECO:0000313" key="1">
    <source>
        <dbReference type="EMBL" id="MBA0592521.1"/>
    </source>
</evidence>